<dbReference type="PANTHER" id="PTHR16943:SF8">
    <property type="entry name" value="2-METHYLCITRATE DEHYDRATASE"/>
    <property type="match status" value="1"/>
</dbReference>
<dbReference type="InterPro" id="IPR045336">
    <property type="entry name" value="MmgE_PrpD_N"/>
</dbReference>
<dbReference type="PANTHER" id="PTHR16943">
    <property type="entry name" value="2-METHYLCITRATE DEHYDRATASE-RELATED"/>
    <property type="match status" value="1"/>
</dbReference>
<evidence type="ECO:0000259" key="3">
    <source>
        <dbReference type="Pfam" id="PF19305"/>
    </source>
</evidence>
<dbReference type="InterPro" id="IPR036148">
    <property type="entry name" value="MmgE/PrpD_sf"/>
</dbReference>
<dbReference type="InterPro" id="IPR042188">
    <property type="entry name" value="MmgE/PrpD_sf_2"/>
</dbReference>
<proteinExistence type="inferred from homology"/>
<organism evidence="4 5">
    <name type="scientific">Novosphingobium resinovorum</name>
    <dbReference type="NCBI Taxonomy" id="158500"/>
    <lineage>
        <taxon>Bacteria</taxon>
        <taxon>Pseudomonadati</taxon>
        <taxon>Pseudomonadota</taxon>
        <taxon>Alphaproteobacteria</taxon>
        <taxon>Sphingomonadales</taxon>
        <taxon>Sphingomonadaceae</taxon>
        <taxon>Novosphingobium</taxon>
    </lineage>
</organism>
<evidence type="ECO:0000256" key="1">
    <source>
        <dbReference type="ARBA" id="ARBA00006174"/>
    </source>
</evidence>
<comment type="caution">
    <text evidence="4">The sequence shown here is derived from an EMBL/GenBank/DDBJ whole genome shotgun (WGS) entry which is preliminary data.</text>
</comment>
<dbReference type="Proteomes" id="UP000024329">
    <property type="component" value="Unassembled WGS sequence"/>
</dbReference>
<dbReference type="SUPFAM" id="SSF103378">
    <property type="entry name" value="2-methylcitrate dehydratase PrpD"/>
    <property type="match status" value="1"/>
</dbReference>
<dbReference type="GO" id="GO:0016829">
    <property type="term" value="F:lyase activity"/>
    <property type="evidence" value="ECO:0007669"/>
    <property type="project" value="InterPro"/>
</dbReference>
<protein>
    <submittedName>
        <fullName evidence="4">MmgE/PrpD</fullName>
    </submittedName>
</protein>
<dbReference type="InterPro" id="IPR005656">
    <property type="entry name" value="MmgE_PrpD"/>
</dbReference>
<gene>
    <name evidence="4" type="ORF">BV97_03325</name>
</gene>
<evidence type="ECO:0000313" key="5">
    <source>
        <dbReference type="Proteomes" id="UP000024329"/>
    </source>
</evidence>
<dbReference type="AlphaFoldDB" id="A0A031JUS5"/>
<evidence type="ECO:0000313" key="4">
    <source>
        <dbReference type="EMBL" id="EZP80558.1"/>
    </source>
</evidence>
<reference evidence="4 5" key="1">
    <citation type="submission" date="2014-03" db="EMBL/GenBank/DDBJ databases">
        <title>Whole genome sequence of Novosphingobium resinovorum KF1.</title>
        <authorList>
            <person name="Gan H.M."/>
            <person name="Gan H.Y."/>
            <person name="Chew T.H."/>
            <person name="Savka M.A."/>
        </authorList>
    </citation>
    <scope>NUCLEOTIDE SEQUENCE [LARGE SCALE GENOMIC DNA]</scope>
    <source>
        <strain evidence="4 5">KF1</strain>
    </source>
</reference>
<evidence type="ECO:0000259" key="2">
    <source>
        <dbReference type="Pfam" id="PF03972"/>
    </source>
</evidence>
<dbReference type="PATRIC" id="fig|158500.4.peg.3389"/>
<dbReference type="EMBL" id="JFYZ01000016">
    <property type="protein sequence ID" value="EZP80558.1"/>
    <property type="molecule type" value="Genomic_DNA"/>
</dbReference>
<accession>A0A031JUS5</accession>
<dbReference type="Pfam" id="PF19305">
    <property type="entry name" value="MmgE_PrpD_C"/>
    <property type="match status" value="1"/>
</dbReference>
<comment type="similarity">
    <text evidence="1">Belongs to the PrpD family.</text>
</comment>
<sequence>MTPATMADPAARLADHALSVEWAALPPSAQAAARAFLFDSLAVGVAGYSAIYAEEIRKAAQIWTGGAAGEGMVLGAPDLRLPAPYAAYVNAYQIHSQEYDCVHEPAVAHPMATVCAALLAEAGRAPASGEDFLAAVVAGIDVVATLGVAVKGPLKFFRPATAGVFGCVAALSRLRRVEPEVAYRAFGHALALASGTMQSHIEGKPTLALQVAGAARSAVEAFDLARAGIPSPAGAIGGPFGYMALFEHDPVLEPELDKLGKVWRVEEVSWKPFPTGRAAQGAIVALKTLMVGHGVTADNLEALEYHAPPLIHRLVGRRPQADMTVAYARLCFAWLGAVVLTEGGVGLDAFTPARLGDPVLTAIAEKITVVADDNPDLAAFVPAFAHVRLVDGRSFRVDVARQLGAPEWPLTLEQQLEKAGKCFAFGGLDAALVPQLHALVGRLDAAGDVIATLSEVLD</sequence>
<dbReference type="Gene3D" id="1.10.4100.10">
    <property type="entry name" value="2-methylcitrate dehydratase PrpD"/>
    <property type="match status" value="1"/>
</dbReference>
<dbReference type="Gene3D" id="3.30.1330.120">
    <property type="entry name" value="2-methylcitrate dehydratase PrpD"/>
    <property type="match status" value="1"/>
</dbReference>
<dbReference type="InterPro" id="IPR042183">
    <property type="entry name" value="MmgE/PrpD_sf_1"/>
</dbReference>
<dbReference type="InterPro" id="IPR045337">
    <property type="entry name" value="MmgE_PrpD_C"/>
</dbReference>
<feature type="domain" description="MmgE/PrpD N-terminal" evidence="2">
    <location>
        <begin position="12"/>
        <end position="251"/>
    </location>
</feature>
<dbReference type="Pfam" id="PF03972">
    <property type="entry name" value="MmgE_PrpD_N"/>
    <property type="match status" value="1"/>
</dbReference>
<feature type="domain" description="MmgE/PrpD C-terminal" evidence="3">
    <location>
        <begin position="273"/>
        <end position="422"/>
    </location>
</feature>
<name>A0A031JUS5_9SPHN</name>
<dbReference type="eggNOG" id="COG2079">
    <property type="taxonomic scope" value="Bacteria"/>
</dbReference>